<feature type="domain" description="Secretion system C-terminal sorting" evidence="5">
    <location>
        <begin position="636"/>
        <end position="704"/>
    </location>
</feature>
<dbReference type="PROSITE" id="PS51450">
    <property type="entry name" value="LRR"/>
    <property type="match status" value="1"/>
</dbReference>
<dbReference type="RefSeq" id="WP_091505505.1">
    <property type="nucleotide sequence ID" value="NZ_FOLE01000001.1"/>
</dbReference>
<dbReference type="InterPro" id="IPR026444">
    <property type="entry name" value="Secre_tail"/>
</dbReference>
<proteinExistence type="inferred from homology"/>
<dbReference type="EMBL" id="FOLE01000001">
    <property type="protein sequence ID" value="SFB70802.1"/>
    <property type="molecule type" value="Genomic_DNA"/>
</dbReference>
<reference evidence="7 8" key="1">
    <citation type="submission" date="2016-10" db="EMBL/GenBank/DDBJ databases">
        <authorList>
            <person name="de Groot N.N."/>
        </authorList>
    </citation>
    <scope>NUCLEOTIDE SEQUENCE [LARGE SCALE GENOMIC DNA]</scope>
    <source>
        <strain evidence="7 8">DSM 6793</strain>
    </source>
</reference>
<evidence type="ECO:0000259" key="6">
    <source>
        <dbReference type="Pfam" id="PF24595"/>
    </source>
</evidence>
<keyword evidence="8" id="KW-1185">Reference proteome</keyword>
<dbReference type="STRING" id="927664.SAMN05421780_10122"/>
<comment type="similarity">
    <text evidence="1">Belongs to the LRR-containing bacterial E3 ligase family.</text>
</comment>
<evidence type="ECO:0000256" key="2">
    <source>
        <dbReference type="ARBA" id="ARBA00022614"/>
    </source>
</evidence>
<evidence type="ECO:0000313" key="8">
    <source>
        <dbReference type="Proteomes" id="UP000199514"/>
    </source>
</evidence>
<evidence type="ECO:0000256" key="1">
    <source>
        <dbReference type="ARBA" id="ARBA00009868"/>
    </source>
</evidence>
<dbReference type="NCBIfam" id="TIGR04183">
    <property type="entry name" value="Por_Secre_tail"/>
    <property type="match status" value="1"/>
</dbReference>
<dbReference type="InterPro" id="IPR055353">
    <property type="entry name" value="DUF7619"/>
</dbReference>
<organism evidence="7 8">
    <name type="scientific">Flexibacter flexilis DSM 6793</name>
    <dbReference type="NCBI Taxonomy" id="927664"/>
    <lineage>
        <taxon>Bacteria</taxon>
        <taxon>Pseudomonadati</taxon>
        <taxon>Bacteroidota</taxon>
        <taxon>Cytophagia</taxon>
        <taxon>Cytophagales</taxon>
        <taxon>Flexibacteraceae</taxon>
        <taxon>Flexibacter</taxon>
    </lineage>
</organism>
<dbReference type="InterPro" id="IPR013783">
    <property type="entry name" value="Ig-like_fold"/>
</dbReference>
<dbReference type="InterPro" id="IPR032675">
    <property type="entry name" value="LRR_dom_sf"/>
</dbReference>
<dbReference type="SMART" id="SM00364">
    <property type="entry name" value="LRR_BAC"/>
    <property type="match status" value="5"/>
</dbReference>
<evidence type="ECO:0000256" key="4">
    <source>
        <dbReference type="SAM" id="SignalP"/>
    </source>
</evidence>
<sequence length="705" mass="77173">MKKHLPFFLLLFVSALAIQSAKAQYITIPNASFRNFLKQQYPSCFNSANQLDTLCAAAAPLEGLIMQTPTDTMSSIEGIRYFKRLKSLNCEHIGLISLPQLPDSLTSLDILSNDITSIHSFPPNLELLYGPDNLNLSTLPPLPSTLQVLDMSTCNLQSLPPLPPSLTLLDLSNNPISAFPALPSSLTSLSCEFCSALTALPELPPNIEWLDIPETAITCLPHLPESLYLFIIDDLGTIKCLPNRPPGVYSELPLCNVTVENGSYCYAFPSFKGQVFVDENNNGQKDETERVVSLAKLTLGNNISFTDENGFYQIYGDSIGSSTLYLDVPAYYTCAQPSYASTFAKYSDVVTKDFPLTPINQNISDLNVSLNNITNAQIGQAMAFQIKVANAGTKSKITHLQFTKSPLFNVDSASVAGYVIDADTIRWDLGTLNIFDTKTITLYGTISATASTAELLVSSANVYANDLEENTPTDNYQQLILAISDTLLYNYNAATKTIANSNLANEYIDYSVHFQNISAETVSSVVIADTLDTRLLANTLVVTGSSGNMTVTVRDNILYFELLNHSFPSYLTNQLQSQGLVSFKIKANPTLSSGDTIRNKAFIYLDYDTMLLTNQTQTIITSPTSIATSPKANWTVYPNPAKGNETLHITAPQNTDVRILSMEGRVIQTGKINDNKLLINNLPKGLYLIESSNAGQVMRTKLVVQ</sequence>
<dbReference type="InterPro" id="IPR051071">
    <property type="entry name" value="LRR-bact_E3_ubiq_ligases"/>
</dbReference>
<dbReference type="PANTHER" id="PTHR47114">
    <property type="match status" value="1"/>
</dbReference>
<accession>A0A1I1D8U3</accession>
<dbReference type="SUPFAM" id="SSF52058">
    <property type="entry name" value="L domain-like"/>
    <property type="match status" value="1"/>
</dbReference>
<feature type="chain" id="PRO_5011446678" evidence="4">
    <location>
        <begin position="24"/>
        <end position="705"/>
    </location>
</feature>
<name>A0A1I1D8U3_9BACT</name>
<dbReference type="Pfam" id="PF24595">
    <property type="entry name" value="DUF7619"/>
    <property type="match status" value="1"/>
</dbReference>
<evidence type="ECO:0000313" key="7">
    <source>
        <dbReference type="EMBL" id="SFB70802.1"/>
    </source>
</evidence>
<dbReference type="InterPro" id="IPR001611">
    <property type="entry name" value="Leu-rich_rpt"/>
</dbReference>
<protein>
    <submittedName>
        <fullName evidence="7">Por secretion system C-terminal sorting domain-containing protein</fullName>
    </submittedName>
</protein>
<keyword evidence="2" id="KW-0433">Leucine-rich repeat</keyword>
<feature type="domain" description="DUF7619" evidence="6">
    <location>
        <begin position="498"/>
        <end position="618"/>
    </location>
</feature>
<dbReference type="Gene3D" id="2.60.40.10">
    <property type="entry name" value="Immunoglobulins"/>
    <property type="match status" value="1"/>
</dbReference>
<dbReference type="Proteomes" id="UP000199514">
    <property type="component" value="Unassembled WGS sequence"/>
</dbReference>
<feature type="signal peptide" evidence="4">
    <location>
        <begin position="1"/>
        <end position="23"/>
    </location>
</feature>
<evidence type="ECO:0000256" key="3">
    <source>
        <dbReference type="ARBA" id="ARBA00022737"/>
    </source>
</evidence>
<evidence type="ECO:0000259" key="5">
    <source>
        <dbReference type="Pfam" id="PF18962"/>
    </source>
</evidence>
<keyword evidence="4" id="KW-0732">Signal</keyword>
<dbReference type="Gene3D" id="3.80.10.10">
    <property type="entry name" value="Ribonuclease Inhibitor"/>
    <property type="match status" value="1"/>
</dbReference>
<gene>
    <name evidence="7" type="ORF">SAMN05421780_10122</name>
</gene>
<dbReference type="Pfam" id="PF18962">
    <property type="entry name" value="Por_Secre_tail"/>
    <property type="match status" value="1"/>
</dbReference>
<keyword evidence="3" id="KW-0677">Repeat</keyword>
<dbReference type="OrthoDB" id="1524003at2"/>
<dbReference type="PANTHER" id="PTHR47114:SF2">
    <property type="entry name" value="OLIGODENDROCYTE-MYELIN GLYCOPROTEIN"/>
    <property type="match status" value="1"/>
</dbReference>
<dbReference type="AlphaFoldDB" id="A0A1I1D8U3"/>